<keyword evidence="3" id="KW-1185">Reference proteome</keyword>
<accession>A0A318E7B6</accession>
<feature type="chain" id="PRO_5016458947" evidence="1">
    <location>
        <begin position="25"/>
        <end position="286"/>
    </location>
</feature>
<sequence length="286" mass="30610">MWRCRRLEAGLLALLCLAAAPTDARQSETVVFTLDSGRRISAEIRRPVQADGPLPAVMLFGGFRGAATVLDAVPAAAPVVAASFDYPFDPPRRFVFPDSFAHVPAMARGIDETLEGIARLSAHLRDRADVDGARITIVGASLGAPFATISAAELALPGLVIVHGFGRIREVIGHQLAEAAERRGAGWLRWPAQGLANLLTWGLCLPAPERSASRLGGQQRALMIVAGDDELIPRAATASLWSALQASDARIERIDEAGGHLRGVHDPRIGELVGTAMDWMQRNDLR</sequence>
<evidence type="ECO:0000256" key="1">
    <source>
        <dbReference type="SAM" id="SignalP"/>
    </source>
</evidence>
<dbReference type="Proteomes" id="UP000248330">
    <property type="component" value="Unassembled WGS sequence"/>
</dbReference>
<feature type="signal peptide" evidence="1">
    <location>
        <begin position="1"/>
        <end position="24"/>
    </location>
</feature>
<dbReference type="SUPFAM" id="SSF53474">
    <property type="entry name" value="alpha/beta-Hydrolases"/>
    <property type="match status" value="1"/>
</dbReference>
<protein>
    <submittedName>
        <fullName evidence="2">Uncharacterized protein</fullName>
    </submittedName>
</protein>
<keyword evidence="1" id="KW-0732">Signal</keyword>
<gene>
    <name evidence="2" type="ORF">C8D93_111120</name>
</gene>
<dbReference type="OrthoDB" id="7060586at2"/>
<evidence type="ECO:0000313" key="2">
    <source>
        <dbReference type="EMBL" id="PXV64948.1"/>
    </source>
</evidence>
<comment type="caution">
    <text evidence="2">The sequence shown here is derived from an EMBL/GenBank/DDBJ whole genome shotgun (WGS) entry which is preliminary data.</text>
</comment>
<evidence type="ECO:0000313" key="3">
    <source>
        <dbReference type="Proteomes" id="UP000248330"/>
    </source>
</evidence>
<dbReference type="Gene3D" id="3.40.50.1820">
    <property type="entry name" value="alpha/beta hydrolase"/>
    <property type="match status" value="1"/>
</dbReference>
<name>A0A318E7B6_9GAMM</name>
<dbReference type="InterPro" id="IPR029058">
    <property type="entry name" value="AB_hydrolase_fold"/>
</dbReference>
<dbReference type="AlphaFoldDB" id="A0A318E7B6"/>
<dbReference type="RefSeq" id="WP_110266493.1">
    <property type="nucleotide sequence ID" value="NZ_CAKZQT010000005.1"/>
</dbReference>
<dbReference type="EMBL" id="QICN01000011">
    <property type="protein sequence ID" value="PXV64948.1"/>
    <property type="molecule type" value="Genomic_DNA"/>
</dbReference>
<organism evidence="2 3">
    <name type="scientific">Sinimarinibacterium flocculans</name>
    <dbReference type="NCBI Taxonomy" id="985250"/>
    <lineage>
        <taxon>Bacteria</taxon>
        <taxon>Pseudomonadati</taxon>
        <taxon>Pseudomonadota</taxon>
        <taxon>Gammaproteobacteria</taxon>
        <taxon>Nevskiales</taxon>
        <taxon>Nevskiaceae</taxon>
        <taxon>Sinimarinibacterium</taxon>
    </lineage>
</organism>
<proteinExistence type="predicted"/>
<reference evidence="2 3" key="1">
    <citation type="submission" date="2018-04" db="EMBL/GenBank/DDBJ databases">
        <title>Genomic Encyclopedia of Type Strains, Phase IV (KMG-IV): sequencing the most valuable type-strain genomes for metagenomic binning, comparative biology and taxonomic classification.</title>
        <authorList>
            <person name="Goeker M."/>
        </authorList>
    </citation>
    <scope>NUCLEOTIDE SEQUENCE [LARGE SCALE GENOMIC DNA]</scope>
    <source>
        <strain evidence="2 3">DSM 104150</strain>
    </source>
</reference>